<evidence type="ECO:0000256" key="3">
    <source>
        <dbReference type="ARBA" id="ARBA00022676"/>
    </source>
</evidence>
<keyword evidence="2" id="KW-1003">Cell membrane</keyword>
<dbReference type="PANTHER" id="PTHR33908">
    <property type="entry name" value="MANNOSYLTRANSFERASE YKCB-RELATED"/>
    <property type="match status" value="1"/>
</dbReference>
<dbReference type="PANTHER" id="PTHR33908:SF11">
    <property type="entry name" value="MEMBRANE PROTEIN"/>
    <property type="match status" value="1"/>
</dbReference>
<keyword evidence="4" id="KW-0808">Transferase</keyword>
<comment type="caution">
    <text evidence="9">The sequence shown here is derived from an EMBL/GenBank/DDBJ whole genome shotgun (WGS) entry which is preliminary data.</text>
</comment>
<comment type="subcellular location">
    <subcellularLocation>
        <location evidence="1">Cell membrane</location>
        <topology evidence="1">Multi-pass membrane protein</topology>
    </subcellularLocation>
</comment>
<gene>
    <name evidence="9" type="ORF">F4557_006383</name>
</gene>
<feature type="transmembrane region" description="Helical" evidence="8">
    <location>
        <begin position="130"/>
        <end position="150"/>
    </location>
</feature>
<reference evidence="9 10" key="1">
    <citation type="submission" date="2020-08" db="EMBL/GenBank/DDBJ databases">
        <title>Sequencing the genomes of 1000 actinobacteria strains.</title>
        <authorList>
            <person name="Klenk H.-P."/>
        </authorList>
    </citation>
    <scope>NUCLEOTIDE SEQUENCE [LARGE SCALE GENOMIC DNA]</scope>
    <source>
        <strain evidence="9 10">DSM 44772</strain>
    </source>
</reference>
<sequence length="483" mass="53023">MRARPELLHLPLVCVLVPAVLIRVAAVLGYPAPMWFGDSPEYLESAIEGRPGETRPSGYSLLLWLLKPFHSLTVVVSVQHVLGLLTGVLVYVLVWRAARDVVRPWAAGVLGAALTVPVLLPVHQVALEHMLMSDSLFTFLLLAAVAAVLWRRRMTWWLGALAGVFAAGTSLTRSAGLPLIAVILVAMLLRRAGWRACAGAVAAFVLPIVGYMFAFQHVYGEFAMARAGNIWLYGRTADFADCRVIEPRPELAVMCPEHTDPRISPAFASLWTKDSPFRDLPGWIYGERSDRLAGEFAREAITEQPADYARVVVRDTLRAFEWERSPYPTPWTWLQYEFPEGASWSDEQDELAARYDPEGETRVVDPWAGIVLGYQDRVVMPGTVLGLLLLGGLAGALPYARFRGRWTPMRPVRHWATGALLPWGTSLALLVIPAATADFDYRYVLPAVPFACVALALAVLPPRRDGAEAEAPAEPESVPAGSG</sequence>
<feature type="transmembrane region" description="Helical" evidence="8">
    <location>
        <begin position="443"/>
        <end position="460"/>
    </location>
</feature>
<evidence type="ECO:0000256" key="2">
    <source>
        <dbReference type="ARBA" id="ARBA00022475"/>
    </source>
</evidence>
<feature type="transmembrane region" description="Helical" evidence="8">
    <location>
        <begin position="412"/>
        <end position="431"/>
    </location>
</feature>
<name>A0A7W7N1H1_9ACTN</name>
<keyword evidence="3" id="KW-0328">Glycosyltransferase</keyword>
<feature type="transmembrane region" description="Helical" evidence="8">
    <location>
        <begin position="157"/>
        <end position="186"/>
    </location>
</feature>
<feature type="transmembrane region" description="Helical" evidence="8">
    <location>
        <begin position="69"/>
        <end position="93"/>
    </location>
</feature>
<proteinExistence type="predicted"/>
<evidence type="ECO:0000256" key="1">
    <source>
        <dbReference type="ARBA" id="ARBA00004651"/>
    </source>
</evidence>
<evidence type="ECO:0000256" key="4">
    <source>
        <dbReference type="ARBA" id="ARBA00022679"/>
    </source>
</evidence>
<evidence type="ECO:0000256" key="5">
    <source>
        <dbReference type="ARBA" id="ARBA00022692"/>
    </source>
</evidence>
<organism evidence="9 10">
    <name type="scientific">Actinomadura livida</name>
    <dbReference type="NCBI Taxonomy" id="79909"/>
    <lineage>
        <taxon>Bacteria</taxon>
        <taxon>Bacillati</taxon>
        <taxon>Actinomycetota</taxon>
        <taxon>Actinomycetes</taxon>
        <taxon>Streptosporangiales</taxon>
        <taxon>Thermomonosporaceae</taxon>
        <taxon>Actinomadura</taxon>
    </lineage>
</organism>
<dbReference type="GO" id="GO:0009103">
    <property type="term" value="P:lipopolysaccharide biosynthetic process"/>
    <property type="evidence" value="ECO:0007669"/>
    <property type="project" value="UniProtKB-ARBA"/>
</dbReference>
<dbReference type="InterPro" id="IPR050297">
    <property type="entry name" value="LipidA_mod_glycosyltrf_83"/>
</dbReference>
<keyword evidence="5 8" id="KW-0812">Transmembrane</keyword>
<evidence type="ECO:0000256" key="7">
    <source>
        <dbReference type="ARBA" id="ARBA00023136"/>
    </source>
</evidence>
<dbReference type="AlphaFoldDB" id="A0A7W7N1H1"/>
<protein>
    <recommendedName>
        <fullName evidence="11">Glycosyltransferase RgtA/B/C/D-like domain-containing protein</fullName>
    </recommendedName>
</protein>
<feature type="transmembrane region" description="Helical" evidence="8">
    <location>
        <begin position="105"/>
        <end position="124"/>
    </location>
</feature>
<dbReference type="GO" id="GO:0005886">
    <property type="term" value="C:plasma membrane"/>
    <property type="evidence" value="ECO:0007669"/>
    <property type="project" value="UniProtKB-SubCell"/>
</dbReference>
<evidence type="ECO:0000256" key="8">
    <source>
        <dbReference type="SAM" id="Phobius"/>
    </source>
</evidence>
<dbReference type="GO" id="GO:0016763">
    <property type="term" value="F:pentosyltransferase activity"/>
    <property type="evidence" value="ECO:0007669"/>
    <property type="project" value="TreeGrafter"/>
</dbReference>
<evidence type="ECO:0000256" key="6">
    <source>
        <dbReference type="ARBA" id="ARBA00022989"/>
    </source>
</evidence>
<evidence type="ECO:0008006" key="11">
    <source>
        <dbReference type="Google" id="ProtNLM"/>
    </source>
</evidence>
<feature type="transmembrane region" description="Helical" evidence="8">
    <location>
        <begin position="378"/>
        <end position="400"/>
    </location>
</feature>
<dbReference type="RefSeq" id="WP_184888760.1">
    <property type="nucleotide sequence ID" value="NZ_BAAAHD010000005.1"/>
</dbReference>
<keyword evidence="7 8" id="KW-0472">Membrane</keyword>
<accession>A0A7W7N1H1</accession>
<evidence type="ECO:0000313" key="10">
    <source>
        <dbReference type="Proteomes" id="UP000549343"/>
    </source>
</evidence>
<dbReference type="Proteomes" id="UP000549343">
    <property type="component" value="Unassembled WGS sequence"/>
</dbReference>
<dbReference type="EMBL" id="JACHMV010000001">
    <property type="protein sequence ID" value="MBB4777965.1"/>
    <property type="molecule type" value="Genomic_DNA"/>
</dbReference>
<feature type="transmembrane region" description="Helical" evidence="8">
    <location>
        <begin position="192"/>
        <end position="214"/>
    </location>
</feature>
<keyword evidence="6 8" id="KW-1133">Transmembrane helix</keyword>
<evidence type="ECO:0000313" key="9">
    <source>
        <dbReference type="EMBL" id="MBB4777965.1"/>
    </source>
</evidence>